<dbReference type="OrthoDB" id="3217709at2"/>
<keyword evidence="1" id="KW-0547">Nucleotide-binding</keyword>
<keyword evidence="5" id="KW-1185">Reference proteome</keyword>
<comment type="caution">
    <text evidence="4">The sequence shown here is derived from an EMBL/GenBank/DDBJ whole genome shotgun (WGS) entry which is preliminary data.</text>
</comment>
<evidence type="ECO:0000256" key="2">
    <source>
        <dbReference type="ARBA" id="ARBA00022840"/>
    </source>
</evidence>
<sequence>MTVTVLTAVSVHLEAEVATRVEAASGTRLVRRCADVEDLLAAGAARVARTAVISADLPQLDRTVVADLRAAGVLVVGVFAEGAEDDQRRLRQLTVERLISAGAPAGDWSDVLTPPSDDADGDQNPRRVVPDPGDPTDTDIDAAISRELLGEQRPVLRPLTGASVLPAPSEPAADVRVALPRAQSSEPSPPHRVVAVWGPTGAPGRTTVAVNLAAEMARLGRTVVLVDADTYGASVAQHLALLDEAPGVAAAARLADAGVLDQPRLASIAPEVAPGFRVLTGLPRADRWPELREDAFVEVLAQCRTLADVTVVDVGFCLEEDEELSYDTRAPRRNATTTAALRVADDVLAVGAADPVGLQRLVRGLDELRAFTTTPHVVVTKVRSAAVGGSPERRVQEALDRFAGVGAVVTVPDDRAALDAAMLAGQTLAEAAPGSAARRAMATLAGDLVGVDVVLRRRRPLRPRRGRSVEPV</sequence>
<proteinExistence type="predicted"/>
<reference evidence="5" key="1">
    <citation type="submission" date="2015-03" db="EMBL/GenBank/DDBJ databases">
        <title>Luteipulveratus halotolerans sp. nov., a novel actinobacterium (Dermacoccaceae) from Sarawak, Malaysia.</title>
        <authorList>
            <person name="Juboi H."/>
            <person name="Basik A."/>
            <person name="Shamsul S.S."/>
            <person name="Arnold P."/>
            <person name="Schmitt E.K."/>
            <person name="Sanglier J.-J."/>
            <person name="Yeo T."/>
        </authorList>
    </citation>
    <scope>NUCLEOTIDE SEQUENCE [LARGE SCALE GENOMIC DNA]</scope>
    <source>
        <strain evidence="5">C296001</strain>
    </source>
</reference>
<dbReference type="GO" id="GO:0005524">
    <property type="term" value="F:ATP binding"/>
    <property type="evidence" value="ECO:0007669"/>
    <property type="project" value="UniProtKB-KW"/>
</dbReference>
<keyword evidence="2" id="KW-0067">ATP-binding</keyword>
<protein>
    <recommendedName>
        <fullName evidence="6">CobQ/CobB/MinD/ParA nucleotide binding domain-containing protein</fullName>
    </recommendedName>
</protein>
<evidence type="ECO:0000313" key="5">
    <source>
        <dbReference type="Proteomes" id="UP000037397"/>
    </source>
</evidence>
<dbReference type="PANTHER" id="PTHR43384:SF6">
    <property type="entry name" value="SEPTUM SITE-DETERMINING PROTEIN MIND HOMOLOG, CHLOROPLASTIC"/>
    <property type="match status" value="1"/>
</dbReference>
<gene>
    <name evidence="4" type="ORF">VV01_12090</name>
</gene>
<feature type="region of interest" description="Disordered" evidence="3">
    <location>
        <begin position="105"/>
        <end position="139"/>
    </location>
</feature>
<dbReference type="InterPro" id="IPR027417">
    <property type="entry name" value="P-loop_NTPase"/>
</dbReference>
<dbReference type="AlphaFoldDB" id="A0A0L6CIT8"/>
<accession>A0A0L6CIT8</accession>
<name>A0A0L6CIT8_9MICO</name>
<dbReference type="EMBL" id="LAIR01000002">
    <property type="protein sequence ID" value="KNX37716.1"/>
    <property type="molecule type" value="Genomic_DNA"/>
</dbReference>
<evidence type="ECO:0000256" key="3">
    <source>
        <dbReference type="SAM" id="MobiDB-lite"/>
    </source>
</evidence>
<dbReference type="GO" id="GO:0051782">
    <property type="term" value="P:negative regulation of cell division"/>
    <property type="evidence" value="ECO:0007669"/>
    <property type="project" value="TreeGrafter"/>
</dbReference>
<dbReference type="InterPro" id="IPR033756">
    <property type="entry name" value="YlxH/NBP35"/>
</dbReference>
<dbReference type="RefSeq" id="WP_050670102.1">
    <property type="nucleotide sequence ID" value="NZ_LAIR01000002.1"/>
</dbReference>
<evidence type="ECO:0008006" key="6">
    <source>
        <dbReference type="Google" id="ProtNLM"/>
    </source>
</evidence>
<dbReference type="PATRIC" id="fig|1631356.3.peg.2366"/>
<evidence type="ECO:0000256" key="1">
    <source>
        <dbReference type="ARBA" id="ARBA00022741"/>
    </source>
</evidence>
<dbReference type="Gene3D" id="3.40.50.300">
    <property type="entry name" value="P-loop containing nucleotide triphosphate hydrolases"/>
    <property type="match status" value="1"/>
</dbReference>
<dbReference type="InterPro" id="IPR050625">
    <property type="entry name" value="ParA/MinD_ATPase"/>
</dbReference>
<dbReference type="STRING" id="1631356.VV01_12090"/>
<dbReference type="GO" id="GO:0005829">
    <property type="term" value="C:cytosol"/>
    <property type="evidence" value="ECO:0007669"/>
    <property type="project" value="TreeGrafter"/>
</dbReference>
<dbReference type="SUPFAM" id="SSF52540">
    <property type="entry name" value="P-loop containing nucleoside triphosphate hydrolases"/>
    <property type="match status" value="1"/>
</dbReference>
<dbReference type="PANTHER" id="PTHR43384">
    <property type="entry name" value="SEPTUM SITE-DETERMINING PROTEIN MIND HOMOLOG, CHLOROPLASTIC-RELATED"/>
    <property type="match status" value="1"/>
</dbReference>
<dbReference type="Pfam" id="PF10609">
    <property type="entry name" value="ParA"/>
    <property type="match status" value="1"/>
</dbReference>
<dbReference type="GO" id="GO:0009898">
    <property type="term" value="C:cytoplasmic side of plasma membrane"/>
    <property type="evidence" value="ECO:0007669"/>
    <property type="project" value="TreeGrafter"/>
</dbReference>
<dbReference type="GO" id="GO:0016887">
    <property type="term" value="F:ATP hydrolysis activity"/>
    <property type="evidence" value="ECO:0007669"/>
    <property type="project" value="TreeGrafter"/>
</dbReference>
<evidence type="ECO:0000313" key="4">
    <source>
        <dbReference type="EMBL" id="KNX37716.1"/>
    </source>
</evidence>
<organism evidence="4 5">
    <name type="scientific">Luteipulveratus halotolerans</name>
    <dbReference type="NCBI Taxonomy" id="1631356"/>
    <lineage>
        <taxon>Bacteria</taxon>
        <taxon>Bacillati</taxon>
        <taxon>Actinomycetota</taxon>
        <taxon>Actinomycetes</taxon>
        <taxon>Micrococcales</taxon>
        <taxon>Dermacoccaceae</taxon>
        <taxon>Luteipulveratus</taxon>
    </lineage>
</organism>
<dbReference type="Proteomes" id="UP000037397">
    <property type="component" value="Unassembled WGS sequence"/>
</dbReference>